<name>A0ABD3EX53_9STRA</name>
<protein>
    <submittedName>
        <fullName evidence="1">Uncharacterized protein</fullName>
    </submittedName>
</protein>
<dbReference type="AlphaFoldDB" id="A0ABD3EX53"/>
<evidence type="ECO:0000313" key="1">
    <source>
        <dbReference type="EMBL" id="KAL3658786.1"/>
    </source>
</evidence>
<comment type="caution">
    <text evidence="1">The sequence shown here is derived from an EMBL/GenBank/DDBJ whole genome shotgun (WGS) entry which is preliminary data.</text>
</comment>
<dbReference type="Proteomes" id="UP001632037">
    <property type="component" value="Unassembled WGS sequence"/>
</dbReference>
<accession>A0ABD3EX53</accession>
<gene>
    <name evidence="1" type="ORF">V7S43_016153</name>
</gene>
<keyword evidence="2" id="KW-1185">Reference proteome</keyword>
<evidence type="ECO:0000313" key="2">
    <source>
        <dbReference type="Proteomes" id="UP001632037"/>
    </source>
</evidence>
<organism evidence="1 2">
    <name type="scientific">Phytophthora oleae</name>
    <dbReference type="NCBI Taxonomy" id="2107226"/>
    <lineage>
        <taxon>Eukaryota</taxon>
        <taxon>Sar</taxon>
        <taxon>Stramenopiles</taxon>
        <taxon>Oomycota</taxon>
        <taxon>Peronosporomycetes</taxon>
        <taxon>Peronosporales</taxon>
        <taxon>Peronosporaceae</taxon>
        <taxon>Phytophthora</taxon>
    </lineage>
</organism>
<sequence length="87" mass="9975">MVDSGRYTIQVVTTPAFRTMIAGLTGEKDVPLMSSKTYNDIVSSHYAKFRADTRAMLKREHEELKGTPYMNLMHDLWTNSSKNDIVY</sequence>
<dbReference type="EMBL" id="JBIMZQ010000051">
    <property type="protein sequence ID" value="KAL3658786.1"/>
    <property type="molecule type" value="Genomic_DNA"/>
</dbReference>
<proteinExistence type="predicted"/>
<reference evidence="1 2" key="1">
    <citation type="submission" date="2024-09" db="EMBL/GenBank/DDBJ databases">
        <title>Genome sequencing and assembly of Phytophthora oleae, isolate VK10A, causative agent of rot of olive drupes.</title>
        <authorList>
            <person name="Conti Taguali S."/>
            <person name="Riolo M."/>
            <person name="La Spada F."/>
            <person name="Cacciola S.O."/>
            <person name="Dionisio G."/>
        </authorList>
    </citation>
    <scope>NUCLEOTIDE SEQUENCE [LARGE SCALE GENOMIC DNA]</scope>
    <source>
        <strain evidence="1 2">VK10A</strain>
    </source>
</reference>